<dbReference type="OrthoDB" id="446173at2759"/>
<dbReference type="GeneID" id="112680444"/>
<reference evidence="2" key="1">
    <citation type="submission" date="2025-08" db="UniProtKB">
        <authorList>
            <consortium name="RefSeq"/>
        </authorList>
    </citation>
    <scope>IDENTIFICATION</scope>
    <source>
        <tissue evidence="2">Whole body</tissue>
    </source>
</reference>
<keyword evidence="1" id="KW-1185">Reference proteome</keyword>
<dbReference type="Proteomes" id="UP000694846">
    <property type="component" value="Unplaced"/>
</dbReference>
<name>A0A8B8F662_9HEMI</name>
<evidence type="ECO:0000313" key="1">
    <source>
        <dbReference type="Proteomes" id="UP000694846"/>
    </source>
</evidence>
<dbReference type="Gene3D" id="2.60.120.200">
    <property type="match status" value="1"/>
</dbReference>
<dbReference type="CDD" id="cd00110">
    <property type="entry name" value="LamG"/>
    <property type="match status" value="1"/>
</dbReference>
<protein>
    <submittedName>
        <fullName evidence="2">Uncharacterized protein LOC112680444</fullName>
    </submittedName>
</protein>
<dbReference type="AlphaFoldDB" id="A0A8B8F662"/>
<dbReference type="InterPro" id="IPR001791">
    <property type="entry name" value="Laminin_G"/>
</dbReference>
<dbReference type="SUPFAM" id="SSF49899">
    <property type="entry name" value="Concanavalin A-like lectins/glucanases"/>
    <property type="match status" value="2"/>
</dbReference>
<dbReference type="InterPro" id="IPR013320">
    <property type="entry name" value="ConA-like_dom_sf"/>
</dbReference>
<evidence type="ECO:0000313" key="2">
    <source>
        <dbReference type="RefSeq" id="XP_025406324.1"/>
    </source>
</evidence>
<accession>A0A8B8F662</accession>
<gene>
    <name evidence="2" type="primary">LOC112680444</name>
</gene>
<organism evidence="1 2">
    <name type="scientific">Sipha flava</name>
    <name type="common">yellow sugarcane aphid</name>
    <dbReference type="NCBI Taxonomy" id="143950"/>
    <lineage>
        <taxon>Eukaryota</taxon>
        <taxon>Metazoa</taxon>
        <taxon>Ecdysozoa</taxon>
        <taxon>Arthropoda</taxon>
        <taxon>Hexapoda</taxon>
        <taxon>Insecta</taxon>
        <taxon>Pterygota</taxon>
        <taxon>Neoptera</taxon>
        <taxon>Paraneoptera</taxon>
        <taxon>Hemiptera</taxon>
        <taxon>Sternorrhyncha</taxon>
        <taxon>Aphidomorpha</taxon>
        <taxon>Aphidoidea</taxon>
        <taxon>Aphididae</taxon>
        <taxon>Sipha</taxon>
    </lineage>
</organism>
<proteinExistence type="predicted"/>
<sequence length="342" mass="39720">MVATFDKLSHIKYAATAVNMSMLNIFLRFYPFDMSGTILRRFFDDCNDCGSVCLSLIDCHLFLEVNIHGCNVTLLSPSTIKIGWNDVVFSISNHKVTLQLNNKNISKRIKCTDLVSIMNLDQVMNIGEEFEGYIEKLYVNFLPYALTINNKFSDMYSPYATFNTIFELSEEQSYSDLSKTIKIPCPQQSHFIKVCDKKILELYLRFELLANGNLMSIKGMTTDYMLVEINNDIIKLIVKLDDYYDEVLIQFEEIDSSWIHVEIEQQENTWIIDVNGEKRTLIMPADISNNDLCMSYNEVTMTSEEDILELNCIINNELQYEDLDIAWLKYDQPMLHKINCKM</sequence>
<dbReference type="RefSeq" id="XP_025406324.1">
    <property type="nucleotide sequence ID" value="XM_025550539.1"/>
</dbReference>